<organism evidence="1 2">
    <name type="scientific">Solea senegalensis</name>
    <name type="common">Senegalese sole</name>
    <dbReference type="NCBI Taxonomy" id="28829"/>
    <lineage>
        <taxon>Eukaryota</taxon>
        <taxon>Metazoa</taxon>
        <taxon>Chordata</taxon>
        <taxon>Craniata</taxon>
        <taxon>Vertebrata</taxon>
        <taxon>Euteleostomi</taxon>
        <taxon>Actinopterygii</taxon>
        <taxon>Neopterygii</taxon>
        <taxon>Teleostei</taxon>
        <taxon>Neoteleostei</taxon>
        <taxon>Acanthomorphata</taxon>
        <taxon>Carangaria</taxon>
        <taxon>Pleuronectiformes</taxon>
        <taxon>Pleuronectoidei</taxon>
        <taxon>Soleidae</taxon>
        <taxon>Solea</taxon>
    </lineage>
</organism>
<dbReference type="Proteomes" id="UP000693946">
    <property type="component" value="Linkage Group LG8"/>
</dbReference>
<dbReference type="EMBL" id="JAGKHQ010000020">
    <property type="protein sequence ID" value="KAG7479748.1"/>
    <property type="molecule type" value="Genomic_DNA"/>
</dbReference>
<gene>
    <name evidence="1" type="ORF">JOB18_034185</name>
</gene>
<evidence type="ECO:0000313" key="2">
    <source>
        <dbReference type="Proteomes" id="UP000693946"/>
    </source>
</evidence>
<accession>A0AAV6PZS4</accession>
<evidence type="ECO:0000313" key="1">
    <source>
        <dbReference type="EMBL" id="KAG7479748.1"/>
    </source>
</evidence>
<proteinExistence type="predicted"/>
<reference evidence="1 2" key="1">
    <citation type="journal article" date="2021" name="Sci. Rep.">
        <title>Chromosome anchoring in Senegalese sole (Solea senegalensis) reveals sex-associated markers and genome rearrangements in flatfish.</title>
        <authorList>
            <person name="Guerrero-Cozar I."/>
            <person name="Gomez-Garrido J."/>
            <person name="Berbel C."/>
            <person name="Martinez-Blanch J.F."/>
            <person name="Alioto T."/>
            <person name="Claros M.G."/>
            <person name="Gagnaire P.A."/>
            <person name="Manchado M."/>
        </authorList>
    </citation>
    <scope>NUCLEOTIDE SEQUENCE [LARGE SCALE GENOMIC DNA]</scope>
    <source>
        <strain evidence="1">Sse05_10M</strain>
    </source>
</reference>
<protein>
    <submittedName>
        <fullName evidence="1">Uncharacterized protein</fullName>
    </submittedName>
</protein>
<keyword evidence="2" id="KW-1185">Reference proteome</keyword>
<comment type="caution">
    <text evidence="1">The sequence shown here is derived from an EMBL/GenBank/DDBJ whole genome shotgun (WGS) entry which is preliminary data.</text>
</comment>
<name>A0AAV6PZS4_SOLSE</name>
<dbReference type="AlphaFoldDB" id="A0AAV6PZS4"/>
<sequence>MLHSTVHLRLKDVKLQGVSSRGRLSTDFSCCPGARDSGWPWEQPAVITLAGRKQPVCGLCSLRAEPRFICCPAEQGFVPVGQNLLPGERDLQDCRENITSSDRKAAFSSSSCLI</sequence>